<dbReference type="GO" id="GO:0000981">
    <property type="term" value="F:DNA-binding transcription factor activity, RNA polymerase II-specific"/>
    <property type="evidence" value="ECO:0007669"/>
    <property type="project" value="TreeGrafter"/>
</dbReference>
<feature type="compositionally biased region" description="Polar residues" evidence="8">
    <location>
        <begin position="279"/>
        <end position="292"/>
    </location>
</feature>
<feature type="domain" description="C2H2-type" evidence="9">
    <location>
        <begin position="437"/>
        <end position="466"/>
    </location>
</feature>
<dbReference type="Gene3D" id="3.30.160.60">
    <property type="entry name" value="Classic Zinc Finger"/>
    <property type="match status" value="3"/>
</dbReference>
<dbReference type="PROSITE" id="PS50157">
    <property type="entry name" value="ZINC_FINGER_C2H2_2"/>
    <property type="match status" value="5"/>
</dbReference>
<dbReference type="PROSITE" id="PS00028">
    <property type="entry name" value="ZINC_FINGER_C2H2_1"/>
    <property type="match status" value="6"/>
</dbReference>
<feature type="domain" description="C2H2-type" evidence="9">
    <location>
        <begin position="74"/>
        <end position="102"/>
    </location>
</feature>
<keyword evidence="11" id="KW-1185">Reference proteome</keyword>
<feature type="domain" description="C2H2-type" evidence="9">
    <location>
        <begin position="50"/>
        <end position="77"/>
    </location>
</feature>
<name>A0AAV5V2T6_9BILA</name>
<dbReference type="EMBL" id="BTSY01000002">
    <property type="protein sequence ID" value="GMT13895.1"/>
    <property type="molecule type" value="Genomic_DNA"/>
</dbReference>
<evidence type="ECO:0000256" key="2">
    <source>
        <dbReference type="ARBA" id="ARBA00022723"/>
    </source>
</evidence>
<feature type="region of interest" description="Disordered" evidence="8">
    <location>
        <begin position="1"/>
        <end position="24"/>
    </location>
</feature>
<dbReference type="InterPro" id="IPR036236">
    <property type="entry name" value="Znf_C2H2_sf"/>
</dbReference>
<proteinExistence type="predicted"/>
<dbReference type="GO" id="GO:0005634">
    <property type="term" value="C:nucleus"/>
    <property type="evidence" value="ECO:0007669"/>
    <property type="project" value="UniProtKB-SubCell"/>
</dbReference>
<feature type="domain" description="C2H2-type" evidence="9">
    <location>
        <begin position="467"/>
        <end position="490"/>
    </location>
</feature>
<dbReference type="InterPro" id="IPR013087">
    <property type="entry name" value="Znf_C2H2_type"/>
</dbReference>
<dbReference type="PANTHER" id="PTHR24388:SF54">
    <property type="entry name" value="PROTEIN ESCARGOT"/>
    <property type="match status" value="1"/>
</dbReference>
<keyword evidence="5" id="KW-0862">Zinc</keyword>
<evidence type="ECO:0000256" key="1">
    <source>
        <dbReference type="ARBA" id="ARBA00004123"/>
    </source>
</evidence>
<feature type="region of interest" description="Disordered" evidence="8">
    <location>
        <begin position="245"/>
        <end position="369"/>
    </location>
</feature>
<feature type="domain" description="C2H2-type" evidence="9">
    <location>
        <begin position="401"/>
        <end position="429"/>
    </location>
</feature>
<sequence>EEKKEEEVKKEEVEKKSSNSDGERKLGMLEAIALIGVKKQRPLQQRSEGRVCNICGREFKWPNLLKIHLETHVNACPECGDNFISYHSLRTHISKEHKEKIKCTQCDYGHKLPYMVRRHFEQNHVRGVLCPIGGCRSMMAFNRLKLHIAKVHGGSAAAAAAAFSMRTVRLVRPMASCNSDGRNVMDGEEELKCEECGQILENEEEMEMHVQSAHGSGVFCPHPECREGKGVRMRLDQLQKHIEESHADDARLPHFHTQSGRSISIGSETTFSEYDGAASRTSCPTTVSESVGPTSSSVPSCASTSGRSVRIRKVIYSTEPPNEENEEEEGEEEEEDRDEPSTSDGRSSMRLRRKRMEEEKEVKRVKRDEDDLDEEIREIEEQRKRERRRANEVPAFSELGLVCGECEKVYANADSLRKHKARVHEKRYSETVREKRFACTEEGCDKRFKTPGALKDHVNGHKGEPGYECSHCEKSFATRASYARHLLRLHQISIKSLTSLQDFVTSATNQTKGPNPDS</sequence>
<accession>A0AAV5V2T6</accession>
<feature type="compositionally biased region" description="Polar residues" evidence="8">
    <location>
        <begin position="256"/>
        <end position="272"/>
    </location>
</feature>
<protein>
    <recommendedName>
        <fullName evidence="9">C2H2-type domain-containing protein</fullName>
    </recommendedName>
</protein>
<keyword evidence="4 7" id="KW-0863">Zinc-finger</keyword>
<feature type="compositionally biased region" description="Acidic residues" evidence="8">
    <location>
        <begin position="321"/>
        <end position="338"/>
    </location>
</feature>
<feature type="compositionally biased region" description="Low complexity" evidence="8">
    <location>
        <begin position="293"/>
        <end position="305"/>
    </location>
</feature>
<comment type="caution">
    <text evidence="10">The sequence shown here is derived from an EMBL/GenBank/DDBJ whole genome shotgun (WGS) entry which is preliminary data.</text>
</comment>
<evidence type="ECO:0000256" key="4">
    <source>
        <dbReference type="ARBA" id="ARBA00022771"/>
    </source>
</evidence>
<evidence type="ECO:0000313" key="10">
    <source>
        <dbReference type="EMBL" id="GMT13895.1"/>
    </source>
</evidence>
<feature type="non-terminal residue" evidence="10">
    <location>
        <position position="1"/>
    </location>
</feature>
<evidence type="ECO:0000259" key="9">
    <source>
        <dbReference type="PROSITE" id="PS50157"/>
    </source>
</evidence>
<organism evidence="10 11">
    <name type="scientific">Pristionchus fissidentatus</name>
    <dbReference type="NCBI Taxonomy" id="1538716"/>
    <lineage>
        <taxon>Eukaryota</taxon>
        <taxon>Metazoa</taxon>
        <taxon>Ecdysozoa</taxon>
        <taxon>Nematoda</taxon>
        <taxon>Chromadorea</taxon>
        <taxon>Rhabditida</taxon>
        <taxon>Rhabditina</taxon>
        <taxon>Diplogasteromorpha</taxon>
        <taxon>Diplogasteroidea</taxon>
        <taxon>Neodiplogasteridae</taxon>
        <taxon>Pristionchus</taxon>
    </lineage>
</organism>
<reference evidence="10" key="1">
    <citation type="submission" date="2023-10" db="EMBL/GenBank/DDBJ databases">
        <title>Genome assembly of Pristionchus species.</title>
        <authorList>
            <person name="Yoshida K."/>
            <person name="Sommer R.J."/>
        </authorList>
    </citation>
    <scope>NUCLEOTIDE SEQUENCE</scope>
    <source>
        <strain evidence="10">RS5133</strain>
    </source>
</reference>
<dbReference type="InterPro" id="IPR050527">
    <property type="entry name" value="Snail/Krueppel_Znf"/>
</dbReference>
<gene>
    <name evidence="10" type="ORF">PFISCL1PPCAC_5192</name>
</gene>
<dbReference type="AlphaFoldDB" id="A0AAV5V2T6"/>
<keyword evidence="3" id="KW-0677">Repeat</keyword>
<dbReference type="SMART" id="SM00355">
    <property type="entry name" value="ZnF_C2H2"/>
    <property type="match status" value="8"/>
</dbReference>
<evidence type="ECO:0000256" key="6">
    <source>
        <dbReference type="ARBA" id="ARBA00023242"/>
    </source>
</evidence>
<dbReference type="Proteomes" id="UP001432322">
    <property type="component" value="Unassembled WGS sequence"/>
</dbReference>
<evidence type="ECO:0000313" key="11">
    <source>
        <dbReference type="Proteomes" id="UP001432322"/>
    </source>
</evidence>
<evidence type="ECO:0000256" key="3">
    <source>
        <dbReference type="ARBA" id="ARBA00022737"/>
    </source>
</evidence>
<dbReference type="GO" id="GO:0008270">
    <property type="term" value="F:zinc ion binding"/>
    <property type="evidence" value="ECO:0007669"/>
    <property type="project" value="UniProtKB-KW"/>
</dbReference>
<evidence type="ECO:0000256" key="5">
    <source>
        <dbReference type="ARBA" id="ARBA00022833"/>
    </source>
</evidence>
<keyword evidence="6" id="KW-0539">Nucleus</keyword>
<comment type="subcellular location">
    <subcellularLocation>
        <location evidence="1">Nucleus</location>
    </subcellularLocation>
</comment>
<dbReference type="GO" id="GO:0000978">
    <property type="term" value="F:RNA polymerase II cis-regulatory region sequence-specific DNA binding"/>
    <property type="evidence" value="ECO:0007669"/>
    <property type="project" value="TreeGrafter"/>
</dbReference>
<feature type="compositionally biased region" description="Basic and acidic residues" evidence="8">
    <location>
        <begin position="355"/>
        <end position="369"/>
    </location>
</feature>
<dbReference type="SUPFAM" id="SSF57667">
    <property type="entry name" value="beta-beta-alpha zinc fingers"/>
    <property type="match status" value="2"/>
</dbReference>
<evidence type="ECO:0000256" key="8">
    <source>
        <dbReference type="SAM" id="MobiDB-lite"/>
    </source>
</evidence>
<keyword evidence="2" id="KW-0479">Metal-binding</keyword>
<dbReference type="Pfam" id="PF00096">
    <property type="entry name" value="zf-C2H2"/>
    <property type="match status" value="3"/>
</dbReference>
<dbReference type="PANTHER" id="PTHR24388">
    <property type="entry name" value="ZINC FINGER PROTEIN"/>
    <property type="match status" value="1"/>
</dbReference>
<evidence type="ECO:0000256" key="7">
    <source>
        <dbReference type="PROSITE-ProRule" id="PRU00042"/>
    </source>
</evidence>